<feature type="transmembrane region" description="Helical" evidence="8">
    <location>
        <begin position="404"/>
        <end position="425"/>
    </location>
</feature>
<reference evidence="10 11" key="1">
    <citation type="submission" date="2024-01" db="EMBL/GenBank/DDBJ databases">
        <authorList>
            <person name="Allen C."/>
            <person name="Tagirdzhanova G."/>
        </authorList>
    </citation>
    <scope>NUCLEOTIDE SEQUENCE [LARGE SCALE GENOMIC DNA]</scope>
    <source>
        <strain evidence="10 11">CBS 573.63</strain>
    </source>
</reference>
<comment type="caution">
    <text evidence="10">The sequence shown here is derived from an EMBL/GenBank/DDBJ whole genome shotgun (WGS) entry which is preliminary data.</text>
</comment>
<evidence type="ECO:0000256" key="3">
    <source>
        <dbReference type="ARBA" id="ARBA00022729"/>
    </source>
</evidence>
<gene>
    <name evidence="10" type="ORF">SEPCBS57363_003563</name>
</gene>
<evidence type="ECO:0000256" key="1">
    <source>
        <dbReference type="ARBA" id="ARBA00004479"/>
    </source>
</evidence>
<dbReference type="Pfam" id="PF03388">
    <property type="entry name" value="Lectin_leg-like"/>
    <property type="match status" value="1"/>
</dbReference>
<dbReference type="Proteomes" id="UP001642501">
    <property type="component" value="Unassembled WGS sequence"/>
</dbReference>
<evidence type="ECO:0000256" key="8">
    <source>
        <dbReference type="SAM" id="Phobius"/>
    </source>
</evidence>
<dbReference type="EMBL" id="CAWUOM010000058">
    <property type="protein sequence ID" value="CAK7269358.1"/>
    <property type="molecule type" value="Genomic_DNA"/>
</dbReference>
<evidence type="ECO:0000313" key="10">
    <source>
        <dbReference type="EMBL" id="CAK7269358.1"/>
    </source>
</evidence>
<evidence type="ECO:0000256" key="4">
    <source>
        <dbReference type="ARBA" id="ARBA00022989"/>
    </source>
</evidence>
<protein>
    <recommendedName>
        <fullName evidence="9">L-type lectin-like domain-containing protein</fullName>
    </recommendedName>
</protein>
<evidence type="ECO:0000256" key="2">
    <source>
        <dbReference type="ARBA" id="ARBA00022692"/>
    </source>
</evidence>
<keyword evidence="5 8" id="KW-0472">Membrane</keyword>
<proteinExistence type="predicted"/>
<keyword evidence="11" id="KW-1185">Reference proteome</keyword>
<sequence length="437" mass="48013">MSSVLGIPAGENFGEPMRSLYIQFIQNNTGLTVSRIAPEHSQTIPHFELQGTPHAPEILSNKLILTPAAPAPGNQRGAVWSEQTLDYHQWLADVDFRVSGPERGGGNLNIWLVRDGPSSVGTSSVYTVGRFEGLVLVLDANGARSGGSLRGYLNDGSMEYKALTGIDSLAFAHCDFSFRNLGRPAQVKIKQTDRVFSVMLDGQPCFSTEDVVIPTGYRFGITAASADVPDSAEIFKFAVTRDNNDNSHQQTQHEHHEASQQPMTGGESHAPDSQAYKRDSIPDAEASSITSAEAQFADLHNRLQGVDHHLSTIFQQAALSDQAGEKRHVEVSMQLGQLKELLTKLDRLDAIENKFEQMEREMKSMHSELRQSVISAESAVKKHVSGHLEGHHNKLIETLRHPGYGSLMLVIVAGQLLLAGSYILYKRHKANSPKKYL</sequence>
<dbReference type="SUPFAM" id="SSF49899">
    <property type="entry name" value="Concanavalin A-like lectins/glucanases"/>
    <property type="match status" value="1"/>
</dbReference>
<accession>A0ABP0DM41</accession>
<dbReference type="InterPro" id="IPR013320">
    <property type="entry name" value="ConA-like_dom_sf"/>
</dbReference>
<keyword evidence="6" id="KW-0175">Coiled coil</keyword>
<dbReference type="InterPro" id="IPR005052">
    <property type="entry name" value="Lectin_leg"/>
</dbReference>
<feature type="region of interest" description="Disordered" evidence="7">
    <location>
        <begin position="244"/>
        <end position="288"/>
    </location>
</feature>
<dbReference type="PANTHER" id="PTHR12223:SF28">
    <property type="entry name" value="LECTIN, MANNOSE BINDING 1 LIKE"/>
    <property type="match status" value="1"/>
</dbReference>
<dbReference type="InterPro" id="IPR051136">
    <property type="entry name" value="Intracellular_Lectin-GPT"/>
</dbReference>
<evidence type="ECO:0000313" key="11">
    <source>
        <dbReference type="Proteomes" id="UP001642501"/>
    </source>
</evidence>
<name>A0ABP0DM41_9PEZI</name>
<evidence type="ECO:0000256" key="6">
    <source>
        <dbReference type="SAM" id="Coils"/>
    </source>
</evidence>
<organism evidence="10 11">
    <name type="scientific">Sporothrix epigloea</name>
    <dbReference type="NCBI Taxonomy" id="1892477"/>
    <lineage>
        <taxon>Eukaryota</taxon>
        <taxon>Fungi</taxon>
        <taxon>Dikarya</taxon>
        <taxon>Ascomycota</taxon>
        <taxon>Pezizomycotina</taxon>
        <taxon>Sordariomycetes</taxon>
        <taxon>Sordariomycetidae</taxon>
        <taxon>Ophiostomatales</taxon>
        <taxon>Ophiostomataceae</taxon>
        <taxon>Sporothrix</taxon>
    </lineage>
</organism>
<comment type="subcellular location">
    <subcellularLocation>
        <location evidence="1">Membrane</location>
        <topology evidence="1">Single-pass type I membrane protein</topology>
    </subcellularLocation>
</comment>
<feature type="domain" description="L-type lectin-like" evidence="9">
    <location>
        <begin position="27"/>
        <end position="242"/>
    </location>
</feature>
<dbReference type="PANTHER" id="PTHR12223">
    <property type="entry name" value="VESICULAR MANNOSE-BINDING LECTIN"/>
    <property type="match status" value="1"/>
</dbReference>
<evidence type="ECO:0000259" key="9">
    <source>
        <dbReference type="PROSITE" id="PS51328"/>
    </source>
</evidence>
<dbReference type="PROSITE" id="PS51328">
    <property type="entry name" value="L_LECTIN_LIKE"/>
    <property type="match status" value="1"/>
</dbReference>
<keyword evidence="3" id="KW-0732">Signal</keyword>
<evidence type="ECO:0000256" key="5">
    <source>
        <dbReference type="ARBA" id="ARBA00023136"/>
    </source>
</evidence>
<dbReference type="Gene3D" id="2.60.120.200">
    <property type="match status" value="1"/>
</dbReference>
<keyword evidence="2 8" id="KW-0812">Transmembrane</keyword>
<evidence type="ECO:0000256" key="7">
    <source>
        <dbReference type="SAM" id="MobiDB-lite"/>
    </source>
</evidence>
<keyword evidence="4 8" id="KW-1133">Transmembrane helix</keyword>
<feature type="coiled-coil region" evidence="6">
    <location>
        <begin position="341"/>
        <end position="368"/>
    </location>
</feature>